<dbReference type="Gene3D" id="1.20.1070.10">
    <property type="entry name" value="Rhodopsin 7-helix transmembrane proteins"/>
    <property type="match status" value="1"/>
</dbReference>
<protein>
    <submittedName>
        <fullName evidence="2">(California timema) hypothetical protein</fullName>
    </submittedName>
</protein>
<gene>
    <name evidence="2" type="ORF">TCMB3V08_LOCUS5802</name>
</gene>
<dbReference type="EMBL" id="OE181452">
    <property type="protein sequence ID" value="CAD7573162.1"/>
    <property type="molecule type" value="Genomic_DNA"/>
</dbReference>
<evidence type="ECO:0000256" key="1">
    <source>
        <dbReference type="SAM" id="Phobius"/>
    </source>
</evidence>
<keyword evidence="1" id="KW-0472">Membrane</keyword>
<feature type="transmembrane region" description="Helical" evidence="1">
    <location>
        <begin position="33"/>
        <end position="61"/>
    </location>
</feature>
<organism evidence="2">
    <name type="scientific">Timema californicum</name>
    <name type="common">California timema</name>
    <name type="synonym">Walking stick</name>
    <dbReference type="NCBI Taxonomy" id="61474"/>
    <lineage>
        <taxon>Eukaryota</taxon>
        <taxon>Metazoa</taxon>
        <taxon>Ecdysozoa</taxon>
        <taxon>Arthropoda</taxon>
        <taxon>Hexapoda</taxon>
        <taxon>Insecta</taxon>
        <taxon>Pterygota</taxon>
        <taxon>Neoptera</taxon>
        <taxon>Polyneoptera</taxon>
        <taxon>Phasmatodea</taxon>
        <taxon>Timematodea</taxon>
        <taxon>Timematoidea</taxon>
        <taxon>Timematidae</taxon>
        <taxon>Timema</taxon>
    </lineage>
</organism>
<evidence type="ECO:0000313" key="2">
    <source>
        <dbReference type="EMBL" id="CAD7573162.1"/>
    </source>
</evidence>
<name>A0A7R9J5T8_TIMCA</name>
<dbReference type="AlphaFoldDB" id="A0A7R9J5T8"/>
<proteinExistence type="predicted"/>
<sequence length="142" mass="15869">MAEVTWCSRGKVSDFCVVDSGFNPRFRGATRCLYVSGCMLYACGVGYFGLLSIVILSAIAVERYMVITAKPLSGSWKMTQYGARKVISSFARLRVMTMTRYSNNKSALSQMTYLGITVKVDILCRATAERRRQLDKAQYGAR</sequence>
<keyword evidence="1" id="KW-0812">Transmembrane</keyword>
<reference evidence="2" key="1">
    <citation type="submission" date="2020-11" db="EMBL/GenBank/DDBJ databases">
        <authorList>
            <person name="Tran Van P."/>
        </authorList>
    </citation>
    <scope>NUCLEOTIDE SEQUENCE</scope>
</reference>
<accession>A0A7R9J5T8</accession>
<keyword evidence="1" id="KW-1133">Transmembrane helix</keyword>
<dbReference type="SUPFAM" id="SSF81321">
    <property type="entry name" value="Family A G protein-coupled receptor-like"/>
    <property type="match status" value="1"/>
</dbReference>